<organism evidence="5">
    <name type="scientific">Strongyloides ratti</name>
    <name type="common">Parasitic roundworm</name>
    <dbReference type="NCBI Taxonomy" id="34506"/>
    <lineage>
        <taxon>Eukaryota</taxon>
        <taxon>Metazoa</taxon>
        <taxon>Ecdysozoa</taxon>
        <taxon>Nematoda</taxon>
        <taxon>Chromadorea</taxon>
        <taxon>Rhabditida</taxon>
        <taxon>Tylenchina</taxon>
        <taxon>Panagrolaimomorpha</taxon>
        <taxon>Strongyloidoidea</taxon>
        <taxon>Strongyloididae</taxon>
        <taxon>Strongyloides</taxon>
    </lineage>
</organism>
<dbReference type="EMBL" id="LN609529">
    <property type="protein sequence ID" value="CEF68439.1"/>
    <property type="molecule type" value="Genomic_DNA"/>
</dbReference>
<reference evidence="7" key="2">
    <citation type="submission" date="2020-12" db="UniProtKB">
        <authorList>
            <consortium name="WormBaseParasite"/>
        </authorList>
    </citation>
    <scope>IDENTIFICATION</scope>
</reference>
<dbReference type="WBParaSite" id="SRAE_2000309600.1">
    <property type="protein sequence ID" value="SRAE_2000309600.1"/>
    <property type="gene ID" value="WBGene00263316"/>
</dbReference>
<dbReference type="InterPro" id="IPR038479">
    <property type="entry name" value="Transthyretin-like_sf"/>
</dbReference>
<dbReference type="CTD" id="36380809"/>
<evidence type="ECO:0000256" key="4">
    <source>
        <dbReference type="ARBA" id="ARBA00022729"/>
    </source>
</evidence>
<evidence type="ECO:0000256" key="2">
    <source>
        <dbReference type="ARBA" id="ARBA00010112"/>
    </source>
</evidence>
<evidence type="ECO:0000313" key="5">
    <source>
        <dbReference type="EMBL" id="CEF68439.1"/>
    </source>
</evidence>
<name>A0A090MZ74_STRRB</name>
<evidence type="ECO:0000256" key="3">
    <source>
        <dbReference type="ARBA" id="ARBA00022525"/>
    </source>
</evidence>
<evidence type="ECO:0000256" key="1">
    <source>
        <dbReference type="ARBA" id="ARBA00004613"/>
    </source>
</evidence>
<protein>
    <submittedName>
        <fullName evidence="5 7">Transthyretin-like family-containing protein</fullName>
    </submittedName>
</protein>
<dbReference type="GeneID" id="36380809"/>
<comment type="subcellular location">
    <subcellularLocation>
        <location evidence="1">Secreted</location>
    </subcellularLocation>
</comment>
<dbReference type="InterPro" id="IPR001534">
    <property type="entry name" value="Transthyretin-like"/>
</dbReference>
<keyword evidence="6" id="KW-1185">Reference proteome</keyword>
<dbReference type="AlphaFoldDB" id="A0A090MZ74"/>
<dbReference type="WormBase" id="SRAE_2000309600">
    <property type="protein sequence ID" value="SRP00464"/>
    <property type="gene ID" value="WBGene00263316"/>
</dbReference>
<evidence type="ECO:0000313" key="6">
    <source>
        <dbReference type="Proteomes" id="UP000035682"/>
    </source>
</evidence>
<dbReference type="Proteomes" id="UP000035682">
    <property type="component" value="Unplaced"/>
</dbReference>
<evidence type="ECO:0000313" key="8">
    <source>
        <dbReference type="WormBase" id="SRAE_2000309600"/>
    </source>
</evidence>
<dbReference type="Pfam" id="PF01060">
    <property type="entry name" value="TTR-52"/>
    <property type="match status" value="1"/>
</dbReference>
<comment type="similarity">
    <text evidence="2">Belongs to the nematode transthyretin-like family.</text>
</comment>
<keyword evidence="3" id="KW-0964">Secreted</keyword>
<reference evidence="5 6" key="1">
    <citation type="submission" date="2014-09" db="EMBL/GenBank/DDBJ databases">
        <authorList>
            <person name="Martin A.A."/>
        </authorList>
    </citation>
    <scope>NUCLEOTIDE SEQUENCE</scope>
    <source>
        <strain evidence="6">ED321</strain>
        <strain evidence="5">ED321 Heterogonic</strain>
    </source>
</reference>
<dbReference type="OrthoDB" id="5826894at2759"/>
<dbReference type="GO" id="GO:0005576">
    <property type="term" value="C:extracellular region"/>
    <property type="evidence" value="ECO:0007669"/>
    <property type="project" value="UniProtKB-SubCell"/>
</dbReference>
<dbReference type="RefSeq" id="XP_024507639.1">
    <property type="nucleotide sequence ID" value="XM_024654248.1"/>
</dbReference>
<dbReference type="PANTHER" id="PTHR21700">
    <property type="entry name" value="TRANSTHYRETIN-LIKE FAMILY PROTEIN-RELATED"/>
    <property type="match status" value="1"/>
</dbReference>
<proteinExistence type="inferred from homology"/>
<accession>A0A090MZ74</accession>
<evidence type="ECO:0000313" key="7">
    <source>
        <dbReference type="WBParaSite" id="SRAE_2000309600.1"/>
    </source>
</evidence>
<keyword evidence="4" id="KW-0732">Signal</keyword>
<gene>
    <name evidence="5 7 8" type="ORF">SRAE_2000309600</name>
</gene>
<dbReference type="GO" id="GO:0009986">
    <property type="term" value="C:cell surface"/>
    <property type="evidence" value="ECO:0007669"/>
    <property type="project" value="InterPro"/>
</dbReference>
<dbReference type="Gene3D" id="2.60.40.3330">
    <property type="match status" value="1"/>
</dbReference>
<sequence length="88" mass="10379">MEEDIFYDDILNQGKTDKNGYFSLYGKDEEFTVIEPYIKINYSCPIKNETNLGNIIFLYLPITALNSYKHYSEYSHNFGNIDLYKLLT</sequence>